<dbReference type="PANTHER" id="PTHR24221:SF654">
    <property type="entry name" value="ATP-BINDING CASSETTE SUB-FAMILY B MEMBER 6"/>
    <property type="match status" value="1"/>
</dbReference>
<dbReference type="GO" id="GO:0005886">
    <property type="term" value="C:plasma membrane"/>
    <property type="evidence" value="ECO:0007669"/>
    <property type="project" value="UniProtKB-SubCell"/>
</dbReference>
<feature type="transmembrane region" description="Helical" evidence="9">
    <location>
        <begin position="290"/>
        <end position="312"/>
    </location>
</feature>
<dbReference type="Pfam" id="PF00664">
    <property type="entry name" value="ABC_membrane"/>
    <property type="match status" value="1"/>
</dbReference>
<dbReference type="SMART" id="SM00382">
    <property type="entry name" value="AAA"/>
    <property type="match status" value="1"/>
</dbReference>
<dbReference type="EMBL" id="LSZO01000203">
    <property type="protein sequence ID" value="KXU35058.1"/>
    <property type="molecule type" value="Genomic_DNA"/>
</dbReference>
<dbReference type="Gene3D" id="1.20.1560.10">
    <property type="entry name" value="ABC transporter type 1, transmembrane domain"/>
    <property type="match status" value="1"/>
</dbReference>
<dbReference type="InterPro" id="IPR027417">
    <property type="entry name" value="P-loop_NTPase"/>
</dbReference>
<comment type="caution">
    <text evidence="12">The sequence shown here is derived from an EMBL/GenBank/DDBJ whole genome shotgun (WGS) entry which is preliminary data.</text>
</comment>
<feature type="transmembrane region" description="Helical" evidence="9">
    <location>
        <begin position="79"/>
        <end position="105"/>
    </location>
</feature>
<dbReference type="Proteomes" id="UP000072660">
    <property type="component" value="Unassembled WGS sequence"/>
</dbReference>
<evidence type="ECO:0000256" key="1">
    <source>
        <dbReference type="ARBA" id="ARBA00004651"/>
    </source>
</evidence>
<dbReference type="PANTHER" id="PTHR24221">
    <property type="entry name" value="ATP-BINDING CASSETTE SUB-FAMILY B"/>
    <property type="match status" value="1"/>
</dbReference>
<evidence type="ECO:0000256" key="6">
    <source>
        <dbReference type="ARBA" id="ARBA00022840"/>
    </source>
</evidence>
<dbReference type="Gene3D" id="3.40.50.300">
    <property type="entry name" value="P-loop containing nucleotide triphosphate hydrolases"/>
    <property type="match status" value="1"/>
</dbReference>
<dbReference type="AlphaFoldDB" id="A0A139SKH1"/>
<feature type="transmembrane region" description="Helical" evidence="9">
    <location>
        <begin position="261"/>
        <end position="284"/>
    </location>
</feature>
<dbReference type="Pfam" id="PF00005">
    <property type="entry name" value="ABC_tran"/>
    <property type="match status" value="1"/>
</dbReference>
<dbReference type="RefSeq" id="WP_068392486.1">
    <property type="nucleotide sequence ID" value="NZ_LSZO01000203.1"/>
</dbReference>
<dbReference type="InterPro" id="IPR003439">
    <property type="entry name" value="ABC_transporter-like_ATP-bd"/>
</dbReference>
<dbReference type="SUPFAM" id="SSF52540">
    <property type="entry name" value="P-loop containing nucleoside triphosphate hydrolases"/>
    <property type="match status" value="1"/>
</dbReference>
<evidence type="ECO:0000256" key="4">
    <source>
        <dbReference type="ARBA" id="ARBA00022692"/>
    </source>
</evidence>
<keyword evidence="7 9" id="KW-1133">Transmembrane helix</keyword>
<evidence type="ECO:0000256" key="3">
    <source>
        <dbReference type="ARBA" id="ARBA00022475"/>
    </source>
</evidence>
<dbReference type="GO" id="GO:0140359">
    <property type="term" value="F:ABC-type transporter activity"/>
    <property type="evidence" value="ECO:0007669"/>
    <property type="project" value="InterPro"/>
</dbReference>
<keyword evidence="2" id="KW-0813">Transport</keyword>
<evidence type="ECO:0000256" key="7">
    <source>
        <dbReference type="ARBA" id="ARBA00022989"/>
    </source>
</evidence>
<dbReference type="GO" id="GO:0016887">
    <property type="term" value="F:ATP hydrolysis activity"/>
    <property type="evidence" value="ECO:0007669"/>
    <property type="project" value="InterPro"/>
</dbReference>
<sequence>MTWNSEQHGINTMPSTPIPTPLHFGNLLRIAIWPLAWAVVTAIASAALSIAPLWCIYRIAVELFSAQPDMEAVWRLSWWALGLLFLRWALMVASHVLAHVGAFAIQHRLRLALVQRLNQVPLSFFAGRGSGSLRRTLTDDVNGLEGFFAHMLPDVVAAATVPVMALALLFVADWRLALAALVPLPLAVLAQWWWMRGMGERMREWGELQKRIANQVGEYVRGVHVVKSFGLDARSFGELASAVRGAVVWVQDYARHSSGGWVMFTGLLTANLVIVAPLGAWLYTQDTLDLPTYVLFLLVAPAVLAPLLRLTFALGEQFQRAQAMQRVDAVLQAPVVSEAVNAYVPDAALDIEFIHIRHCYGESLALEDVSFHAGAGRLTALVGASGSGKSTLARLIPRLYEFEFGELRIGGVDVRQWPLDALLARLGIVFQEVFLFHGTVHDNLAMARPDASDAQIEAAARAACAHEFIMALPQGYDTALGERGARLSGGERQRLSIARALLKDAPILLLDEATASVDAENEALIQQALDTLCQDRTVLMIAHRLHSVMHADHIVVMDGGTLVGQGTHAELLEHCPGYQRLWRDHEGARDWSLGHTRTEAEPHA</sequence>
<keyword evidence="5" id="KW-0547">Nucleotide-binding</keyword>
<accession>A0A139SKH1</accession>
<feature type="transmembrane region" description="Helical" evidence="9">
    <location>
        <begin position="35"/>
        <end position="59"/>
    </location>
</feature>
<proteinExistence type="predicted"/>
<comment type="subcellular location">
    <subcellularLocation>
        <location evidence="1">Cell membrane</location>
        <topology evidence="1">Multi-pass membrane protein</topology>
    </subcellularLocation>
</comment>
<keyword evidence="8 9" id="KW-0472">Membrane</keyword>
<dbReference type="InterPro" id="IPR003593">
    <property type="entry name" value="AAA+_ATPase"/>
</dbReference>
<feature type="transmembrane region" description="Helical" evidence="9">
    <location>
        <begin position="151"/>
        <end position="170"/>
    </location>
</feature>
<dbReference type="CDD" id="cd07346">
    <property type="entry name" value="ABC_6TM_exporters"/>
    <property type="match status" value="1"/>
</dbReference>
<dbReference type="SUPFAM" id="SSF90123">
    <property type="entry name" value="ABC transporter transmembrane region"/>
    <property type="match status" value="1"/>
</dbReference>
<feature type="domain" description="ABC transmembrane type-1" evidence="11">
    <location>
        <begin position="36"/>
        <end position="316"/>
    </location>
</feature>
<feature type="domain" description="ABC transporter" evidence="10">
    <location>
        <begin position="351"/>
        <end position="584"/>
    </location>
</feature>
<evidence type="ECO:0000259" key="11">
    <source>
        <dbReference type="PROSITE" id="PS50929"/>
    </source>
</evidence>
<evidence type="ECO:0000256" key="5">
    <source>
        <dbReference type="ARBA" id="ARBA00022741"/>
    </source>
</evidence>
<dbReference type="PROSITE" id="PS50929">
    <property type="entry name" value="ABC_TM1F"/>
    <property type="match status" value="1"/>
</dbReference>
<keyword evidence="3" id="KW-1003">Cell membrane</keyword>
<keyword evidence="13" id="KW-1185">Reference proteome</keyword>
<evidence type="ECO:0000256" key="2">
    <source>
        <dbReference type="ARBA" id="ARBA00022448"/>
    </source>
</evidence>
<feature type="transmembrane region" description="Helical" evidence="9">
    <location>
        <begin position="176"/>
        <end position="194"/>
    </location>
</feature>
<keyword evidence="4 9" id="KW-0812">Transmembrane</keyword>
<reference evidence="12 13" key="1">
    <citation type="submission" date="2016-02" db="EMBL/GenBank/DDBJ databases">
        <authorList>
            <person name="Wen L."/>
            <person name="He K."/>
            <person name="Yang H."/>
        </authorList>
    </citation>
    <scope>NUCLEOTIDE SEQUENCE [LARGE SCALE GENOMIC DNA]</scope>
    <source>
        <strain evidence="12 13">CV58</strain>
    </source>
</reference>
<dbReference type="FunFam" id="3.40.50.300:FF:000221">
    <property type="entry name" value="Multidrug ABC transporter ATP-binding protein"/>
    <property type="match status" value="1"/>
</dbReference>
<name>A0A139SKH1_9GAMM</name>
<gene>
    <name evidence="12" type="ORF">AXE65_06445</name>
</gene>
<organism evidence="12 13">
    <name type="scientific">Ventosimonas gracilis</name>
    <dbReference type="NCBI Taxonomy" id="1680762"/>
    <lineage>
        <taxon>Bacteria</taxon>
        <taxon>Pseudomonadati</taxon>
        <taxon>Pseudomonadota</taxon>
        <taxon>Gammaproteobacteria</taxon>
        <taxon>Pseudomonadales</taxon>
        <taxon>Ventosimonadaceae</taxon>
        <taxon>Ventosimonas</taxon>
    </lineage>
</organism>
<dbReference type="PROSITE" id="PS00211">
    <property type="entry name" value="ABC_TRANSPORTER_1"/>
    <property type="match status" value="1"/>
</dbReference>
<protein>
    <submittedName>
        <fullName evidence="12">ABC transporter ATP-binding protein</fullName>
    </submittedName>
</protein>
<evidence type="ECO:0000256" key="8">
    <source>
        <dbReference type="ARBA" id="ARBA00023136"/>
    </source>
</evidence>
<dbReference type="GO" id="GO:0005524">
    <property type="term" value="F:ATP binding"/>
    <property type="evidence" value="ECO:0007669"/>
    <property type="project" value="UniProtKB-KW"/>
</dbReference>
<dbReference type="InterPro" id="IPR036640">
    <property type="entry name" value="ABC1_TM_sf"/>
</dbReference>
<dbReference type="InterPro" id="IPR017871">
    <property type="entry name" value="ABC_transporter-like_CS"/>
</dbReference>
<evidence type="ECO:0000259" key="10">
    <source>
        <dbReference type="PROSITE" id="PS50893"/>
    </source>
</evidence>
<dbReference type="InterPro" id="IPR039421">
    <property type="entry name" value="Type_1_exporter"/>
</dbReference>
<evidence type="ECO:0000256" key="9">
    <source>
        <dbReference type="SAM" id="Phobius"/>
    </source>
</evidence>
<dbReference type="InterPro" id="IPR011527">
    <property type="entry name" value="ABC1_TM_dom"/>
</dbReference>
<dbReference type="PROSITE" id="PS50893">
    <property type="entry name" value="ABC_TRANSPORTER_2"/>
    <property type="match status" value="1"/>
</dbReference>
<evidence type="ECO:0000313" key="12">
    <source>
        <dbReference type="EMBL" id="KXU35058.1"/>
    </source>
</evidence>
<keyword evidence="6 12" id="KW-0067">ATP-binding</keyword>
<evidence type="ECO:0000313" key="13">
    <source>
        <dbReference type="Proteomes" id="UP000072660"/>
    </source>
</evidence>